<feature type="transmembrane region" description="Helical" evidence="15">
    <location>
        <begin position="15"/>
        <end position="37"/>
    </location>
</feature>
<proteinExistence type="inferred from homology"/>
<dbReference type="InterPro" id="IPR032807">
    <property type="entry name" value="GNVR"/>
</dbReference>
<comment type="subcellular location">
    <subcellularLocation>
        <location evidence="1">Cell inner membrane</location>
        <topology evidence="1">Multi-pass membrane protein</topology>
    </subcellularLocation>
</comment>
<dbReference type="Gene3D" id="3.40.50.300">
    <property type="entry name" value="P-loop containing nucleotide triphosphate hydrolases"/>
    <property type="match status" value="1"/>
</dbReference>
<dbReference type="Pfam" id="PF23607">
    <property type="entry name" value="WZC_N"/>
    <property type="match status" value="1"/>
</dbReference>
<feature type="domain" description="AAA" evidence="17">
    <location>
        <begin position="537"/>
        <end position="649"/>
    </location>
</feature>
<feature type="domain" description="Tyrosine-protein kinase G-rich" evidence="18">
    <location>
        <begin position="364"/>
        <end position="443"/>
    </location>
</feature>
<evidence type="ECO:0000256" key="15">
    <source>
        <dbReference type="SAM" id="Phobius"/>
    </source>
</evidence>
<keyword evidence="7" id="KW-0547">Nucleotide-binding</keyword>
<dbReference type="EMBL" id="BAABKI010000028">
    <property type="protein sequence ID" value="GAA5178484.1"/>
    <property type="molecule type" value="Genomic_DNA"/>
</dbReference>
<evidence type="ECO:0000256" key="6">
    <source>
        <dbReference type="ARBA" id="ARBA00022692"/>
    </source>
</evidence>
<dbReference type="InterPro" id="IPR027417">
    <property type="entry name" value="P-loop_NTPase"/>
</dbReference>
<keyword evidence="3" id="KW-1003">Cell membrane</keyword>
<evidence type="ECO:0000256" key="12">
    <source>
        <dbReference type="ARBA" id="ARBA00023137"/>
    </source>
</evidence>
<evidence type="ECO:0000256" key="11">
    <source>
        <dbReference type="ARBA" id="ARBA00023136"/>
    </source>
</evidence>
<feature type="coiled-coil region" evidence="14">
    <location>
        <begin position="252"/>
        <end position="368"/>
    </location>
</feature>
<dbReference type="Pfam" id="PF13807">
    <property type="entry name" value="GNVR"/>
    <property type="match status" value="1"/>
</dbReference>
<evidence type="ECO:0000256" key="10">
    <source>
        <dbReference type="ARBA" id="ARBA00022989"/>
    </source>
</evidence>
<evidence type="ECO:0000256" key="5">
    <source>
        <dbReference type="ARBA" id="ARBA00022679"/>
    </source>
</evidence>
<keyword evidence="14" id="KW-0175">Coiled coil</keyword>
<evidence type="ECO:0000256" key="4">
    <source>
        <dbReference type="ARBA" id="ARBA00022519"/>
    </source>
</evidence>
<evidence type="ECO:0000256" key="2">
    <source>
        <dbReference type="ARBA" id="ARBA00008883"/>
    </source>
</evidence>
<dbReference type="Pfam" id="PF02706">
    <property type="entry name" value="Wzz"/>
    <property type="match status" value="1"/>
</dbReference>
<keyword evidence="20" id="KW-1185">Reference proteome</keyword>
<keyword evidence="5" id="KW-0808">Transferase</keyword>
<evidence type="ECO:0000256" key="8">
    <source>
        <dbReference type="ARBA" id="ARBA00022777"/>
    </source>
</evidence>
<evidence type="ECO:0000259" key="18">
    <source>
        <dbReference type="Pfam" id="PF13807"/>
    </source>
</evidence>
<dbReference type="PANTHER" id="PTHR32309">
    <property type="entry name" value="TYROSINE-PROTEIN KINASE"/>
    <property type="match status" value="1"/>
</dbReference>
<dbReference type="InterPro" id="IPR003856">
    <property type="entry name" value="LPS_length_determ_N"/>
</dbReference>
<feature type="transmembrane region" description="Helical" evidence="15">
    <location>
        <begin position="424"/>
        <end position="446"/>
    </location>
</feature>
<dbReference type="NCBIfam" id="TIGR01007">
    <property type="entry name" value="eps_fam"/>
    <property type="match status" value="1"/>
</dbReference>
<feature type="domain" description="Polysaccharide chain length determinant N-terminal" evidence="16">
    <location>
        <begin position="2"/>
        <end position="88"/>
    </location>
</feature>
<accession>A0ABP9RJU8</accession>
<protein>
    <submittedName>
        <fullName evidence="19">Polysaccharide biosynthesis tyrosine autokinase</fullName>
    </submittedName>
</protein>
<dbReference type="SUPFAM" id="SSF52540">
    <property type="entry name" value="P-loop containing nucleoside triphosphate hydrolases"/>
    <property type="match status" value="1"/>
</dbReference>
<gene>
    <name evidence="19" type="ORF">GCM10023342_29100</name>
</gene>
<keyword evidence="10 15" id="KW-1133">Transmembrane helix</keyword>
<comment type="caution">
    <text evidence="19">The sequence shown here is derived from an EMBL/GenBank/DDBJ whole genome shotgun (WGS) entry which is preliminary data.</text>
</comment>
<keyword evidence="11 15" id="KW-0472">Membrane</keyword>
<keyword evidence="12" id="KW-0829">Tyrosine-protein kinase</keyword>
<evidence type="ECO:0000256" key="14">
    <source>
        <dbReference type="SAM" id="Coils"/>
    </source>
</evidence>
<dbReference type="CDD" id="cd05387">
    <property type="entry name" value="BY-kinase"/>
    <property type="match status" value="1"/>
</dbReference>
<name>A0ABP9RJU8_9GAMM</name>
<dbReference type="Proteomes" id="UP001500074">
    <property type="component" value="Unassembled WGS sequence"/>
</dbReference>
<keyword evidence="6 15" id="KW-0812">Transmembrane</keyword>
<comment type="similarity">
    <text evidence="2">Belongs to the etk/wzc family.</text>
</comment>
<evidence type="ECO:0000259" key="17">
    <source>
        <dbReference type="Pfam" id="PF13614"/>
    </source>
</evidence>
<evidence type="ECO:0000256" key="13">
    <source>
        <dbReference type="ARBA" id="ARBA00053015"/>
    </source>
</evidence>
<dbReference type="InterPro" id="IPR025669">
    <property type="entry name" value="AAA_dom"/>
</dbReference>
<keyword evidence="9" id="KW-0067">ATP-binding</keyword>
<dbReference type="InterPro" id="IPR005702">
    <property type="entry name" value="Wzc-like_C"/>
</dbReference>
<evidence type="ECO:0000256" key="3">
    <source>
        <dbReference type="ARBA" id="ARBA00022475"/>
    </source>
</evidence>
<evidence type="ECO:0000256" key="7">
    <source>
        <dbReference type="ARBA" id="ARBA00022741"/>
    </source>
</evidence>
<reference evidence="20" key="1">
    <citation type="journal article" date="2019" name="Int. J. Syst. Evol. Microbiol.">
        <title>The Global Catalogue of Microorganisms (GCM) 10K type strain sequencing project: providing services to taxonomists for standard genome sequencing and annotation.</title>
        <authorList>
            <consortium name="The Broad Institute Genomics Platform"/>
            <consortium name="The Broad Institute Genome Sequencing Center for Infectious Disease"/>
            <person name="Wu L."/>
            <person name="Ma J."/>
        </authorList>
    </citation>
    <scope>NUCLEOTIDE SEQUENCE [LARGE SCALE GENOMIC DNA]</scope>
    <source>
        <strain evidence="20">JCM 18472</strain>
    </source>
</reference>
<dbReference type="Pfam" id="PF13614">
    <property type="entry name" value="AAA_31"/>
    <property type="match status" value="1"/>
</dbReference>
<evidence type="ECO:0000313" key="20">
    <source>
        <dbReference type="Proteomes" id="UP001500074"/>
    </source>
</evidence>
<keyword evidence="4" id="KW-0997">Cell inner membrane</keyword>
<evidence type="ECO:0000259" key="16">
    <source>
        <dbReference type="Pfam" id="PF02706"/>
    </source>
</evidence>
<evidence type="ECO:0000313" key="19">
    <source>
        <dbReference type="EMBL" id="GAA5178484.1"/>
    </source>
</evidence>
<dbReference type="PANTHER" id="PTHR32309:SF32">
    <property type="entry name" value="TYROSINE-PROTEIN KINASE ETK-RELATED"/>
    <property type="match status" value="1"/>
</dbReference>
<comment type="catalytic activity">
    <reaction evidence="13">
        <text>L-tyrosyl-[protein] + ATP = O-phospho-L-tyrosyl-[protein] + ADP + H(+)</text>
        <dbReference type="Rhea" id="RHEA:10596"/>
        <dbReference type="Rhea" id="RHEA-COMP:10136"/>
        <dbReference type="Rhea" id="RHEA-COMP:20101"/>
        <dbReference type="ChEBI" id="CHEBI:15378"/>
        <dbReference type="ChEBI" id="CHEBI:30616"/>
        <dbReference type="ChEBI" id="CHEBI:46858"/>
        <dbReference type="ChEBI" id="CHEBI:61978"/>
        <dbReference type="ChEBI" id="CHEBI:456216"/>
    </reaction>
</comment>
<evidence type="ECO:0000256" key="1">
    <source>
        <dbReference type="ARBA" id="ARBA00004429"/>
    </source>
</evidence>
<evidence type="ECO:0000256" key="9">
    <source>
        <dbReference type="ARBA" id="ARBA00022840"/>
    </source>
</evidence>
<keyword evidence="8" id="KW-0418">Kinase</keyword>
<dbReference type="InterPro" id="IPR050445">
    <property type="entry name" value="Bact_polysacc_biosynth/exp"/>
</dbReference>
<organism evidence="19 20">
    <name type="scientific">Modicisalibacter zincidurans</name>
    <dbReference type="NCBI Taxonomy" id="1178777"/>
    <lineage>
        <taxon>Bacteria</taxon>
        <taxon>Pseudomonadati</taxon>
        <taxon>Pseudomonadota</taxon>
        <taxon>Gammaproteobacteria</taxon>
        <taxon>Oceanospirillales</taxon>
        <taxon>Halomonadaceae</taxon>
        <taxon>Modicisalibacter</taxon>
    </lineage>
</organism>
<sequence length="715" mass="78347">MGRLFGLLVDNKWKILFVTLLFALGGIVYVLLATPIYQGDALVQVEKTGGPGNSQEEAAALLGKEGPSSAAQMEILQSRLILGRAVYQVNLDTVVKPVTPPVLGDALIRYAIPRPAFAQGRPEIWANEEIRVESLSVGPEAIGQPLTFEVLDEGRYRLLNEEGQPLGTGIVGEMLQIQSPWIELEVGDIQAPPGAQFIVMKRSRQAAIGSLKSRFTVAQKGTDTGVLELTLTGPDPAEINTTLDAITEVYLAQNIARQAAEAEQSLAFLEKQMPKVRDQLKEAEDRLNLYRSEQDSVNLTLETQNMLTGMVDVEARLNELQMQESELSRRYTPNHPVYAALLEKKAQLQREQANLEQRTANLPETQQQILRMTRDVEVTQQIYVQLLNRMQELNIAKAGTVGNVRIIDSAVVGGGPIAPKAMTIVLLFTVLGAMLATGAVIIRGLLNRGIENPEQLEELGLPVYATIPLSEDQLKLFKRIKHRHDKTGKPVNSGLLAKLNPTDTAVEALRGLRTSMHFAMLDAANNCLMITGPSPEIGKSFVSSNLAVVCAQAGQRVLLIDADMRKGTIHHAFNDRSEAGLSEVLSGRLDLQHAIRASELEGLYYMSRGIVPPNPSELLMQQSFTELLHQVSAQYDLVIIDTPPTLAVTDAAIVGKQVGTSLLVARFEMNPPREVRIALRRLQNAGVEVKGCILNAMERKAAASYGYGDYSYSYK</sequence>